<evidence type="ECO:0000259" key="8">
    <source>
        <dbReference type="Pfam" id="PF24567"/>
    </source>
</evidence>
<dbReference type="SUPFAM" id="SSF48403">
    <property type="entry name" value="Ankyrin repeat"/>
    <property type="match status" value="1"/>
</dbReference>
<dbReference type="GO" id="GO:0005783">
    <property type="term" value="C:endoplasmic reticulum"/>
    <property type="evidence" value="ECO:0007669"/>
    <property type="project" value="TreeGrafter"/>
</dbReference>
<dbReference type="PROSITE" id="PS50088">
    <property type="entry name" value="ANK_REPEAT"/>
    <property type="match status" value="1"/>
</dbReference>
<feature type="compositionally biased region" description="Low complexity" evidence="6">
    <location>
        <begin position="333"/>
        <end position="344"/>
    </location>
</feature>
<dbReference type="InterPro" id="IPR011320">
    <property type="entry name" value="RNase_H1_N"/>
</dbReference>
<dbReference type="GO" id="GO:0051301">
    <property type="term" value="P:cell division"/>
    <property type="evidence" value="ECO:0007669"/>
    <property type="project" value="UniProtKB-KW"/>
</dbReference>
<organism evidence="9 10">
    <name type="scientific">Aphis glycines</name>
    <name type="common">Soybean aphid</name>
    <dbReference type="NCBI Taxonomy" id="307491"/>
    <lineage>
        <taxon>Eukaryota</taxon>
        <taxon>Metazoa</taxon>
        <taxon>Ecdysozoa</taxon>
        <taxon>Arthropoda</taxon>
        <taxon>Hexapoda</taxon>
        <taxon>Insecta</taxon>
        <taxon>Pterygota</taxon>
        <taxon>Neoptera</taxon>
        <taxon>Paraneoptera</taxon>
        <taxon>Hemiptera</taxon>
        <taxon>Sternorrhyncha</taxon>
        <taxon>Aphidomorpha</taxon>
        <taxon>Aphidoidea</taxon>
        <taxon>Aphididae</taxon>
        <taxon>Aphidini</taxon>
        <taxon>Aphis</taxon>
        <taxon>Aphis</taxon>
    </lineage>
</organism>
<feature type="domain" description="Ribonuclease H1 N-terminal" evidence="7">
    <location>
        <begin position="27"/>
        <end position="64"/>
    </location>
</feature>
<protein>
    <submittedName>
        <fullName evidence="9">Uncharacterized protein</fullName>
    </submittedName>
</protein>
<name>A0A6G0TWF9_APHGL</name>
<dbReference type="Proteomes" id="UP000475862">
    <property type="component" value="Unassembled WGS sequence"/>
</dbReference>
<dbReference type="InterPro" id="IPR036770">
    <property type="entry name" value="Ankyrin_rpt-contain_sf"/>
</dbReference>
<keyword evidence="4" id="KW-0131">Cell cycle</keyword>
<dbReference type="PANTHER" id="PTHR12349:SF4">
    <property type="entry name" value="ANKYRIN REPEAT AND LEM DOMAIN-CONTAINING PROTEIN 2"/>
    <property type="match status" value="1"/>
</dbReference>
<feature type="compositionally biased region" description="Low complexity" evidence="6">
    <location>
        <begin position="663"/>
        <end position="674"/>
    </location>
</feature>
<sequence length="742" mass="84351">MDSSNAANVSDDEESFYGVFVESDVEDSSTPRVFTNFKETLSAVKSNKTARFKLFRSATEAERFSVFGHELPIKQIEKNIPNVSTGFTFKSLKSEDLVAFRRLIEGGELDKVKLAVNSNPRFLVSSGDTPSIIQEGCRYNAMHVAARYDQPQIVHFIMECITSSEFIKSLYGTEQSYLSRSEIITDLYLNTPDKAANDTPLHIASKFGHVGVVKELVSYDKCILTSLNKYDQTPKDVICSRNNKETYNDILNLLENGYFVPMWKSDDDCVQPTIGKPFSPKSSTILFPPLQNDNPKSLNPILEVRAVAGPMNESQALKFWKDWKSPVRKTLLSPSPKKSPSSPKQNEFKNKSIEKAGRDLAEKKKVGWAEYWPFLDEIVDLKSDRGLDLLEKYLRQRFIIKEQDVPEKSFTSGRTVLLSPMGELCKALESMRIGSIISRRSPQRYTLVSYTCLVKSCKVLAERLSNVIISEYKNILGIESLATRLCHEIRHLMALEDSFYSDIRFDSNIRGKIHGKVAEHLCQLLINNLELVSNVTLIVTKLQKYYAFHAIGSRSEITGACLITQVHNILIEKSSFTHSMQSDDNEESCKRWFLSAVPCLCSIEAKSSLKPKKLFCDNEPVKSAVETEESKNMHDNIENSLSSIHERREPLSNGYDSDDDVFSSAPTSPCSEYSSSDESEESNMFHNAEQNFSYLLFSRDEPIDYDYEIFDAINGVHIDSNKYPWLYRWLYSMNDYNNVNDL</sequence>
<evidence type="ECO:0000313" key="9">
    <source>
        <dbReference type="EMBL" id="KAE9539636.1"/>
    </source>
</evidence>
<feature type="repeat" description="ANK" evidence="5">
    <location>
        <begin position="196"/>
        <end position="218"/>
    </location>
</feature>
<gene>
    <name evidence="9" type="ORF">AGLY_004888</name>
</gene>
<dbReference type="PANTHER" id="PTHR12349">
    <property type="entry name" value="ANKYRIN REPEAT AND LEM DOMAIN-CONTAINING PROTEIN 2"/>
    <property type="match status" value="1"/>
</dbReference>
<keyword evidence="3 5" id="KW-0040">ANK repeat</keyword>
<evidence type="ECO:0000313" key="10">
    <source>
        <dbReference type="Proteomes" id="UP000475862"/>
    </source>
</evidence>
<dbReference type="GO" id="GO:0051721">
    <property type="term" value="F:protein phosphatase 2A binding"/>
    <property type="evidence" value="ECO:0007669"/>
    <property type="project" value="TreeGrafter"/>
</dbReference>
<comment type="caution">
    <text evidence="9">The sequence shown here is derived from an EMBL/GenBank/DDBJ whole genome shotgun (WGS) entry which is preliminary data.</text>
</comment>
<dbReference type="InterPro" id="IPR002110">
    <property type="entry name" value="Ankyrin_rpt"/>
</dbReference>
<dbReference type="SMART" id="SM00248">
    <property type="entry name" value="ANK"/>
    <property type="match status" value="2"/>
</dbReference>
<proteinExistence type="inferred from homology"/>
<keyword evidence="10" id="KW-1185">Reference proteome</keyword>
<accession>A0A6G0TWF9</accession>
<evidence type="ECO:0000256" key="6">
    <source>
        <dbReference type="SAM" id="MobiDB-lite"/>
    </source>
</evidence>
<feature type="region of interest" description="Disordered" evidence="6">
    <location>
        <begin position="655"/>
        <end position="681"/>
    </location>
</feature>
<dbReference type="PROSITE" id="PS50297">
    <property type="entry name" value="ANK_REP_REGION"/>
    <property type="match status" value="1"/>
</dbReference>
<dbReference type="AlphaFoldDB" id="A0A6G0TWF9"/>
<dbReference type="OrthoDB" id="7446186at2759"/>
<reference evidence="9 10" key="1">
    <citation type="submission" date="2019-08" db="EMBL/GenBank/DDBJ databases">
        <title>The genome of the soybean aphid Biotype 1, its phylome, world population structure and adaptation to the North American continent.</title>
        <authorList>
            <person name="Giordano R."/>
            <person name="Donthu R.K."/>
            <person name="Hernandez A.G."/>
            <person name="Wright C.L."/>
            <person name="Zimin A.V."/>
        </authorList>
    </citation>
    <scope>NUCLEOTIDE SEQUENCE [LARGE SCALE GENOMIC DNA]</scope>
    <source>
        <tissue evidence="9">Whole aphids</tissue>
    </source>
</reference>
<comment type="similarity">
    <text evidence="1">Belongs to the ANKLE2 family.</text>
</comment>
<dbReference type="EMBL" id="VYZN01000014">
    <property type="protein sequence ID" value="KAE9539636.1"/>
    <property type="molecule type" value="Genomic_DNA"/>
</dbReference>
<feature type="region of interest" description="Disordered" evidence="6">
    <location>
        <begin position="330"/>
        <end position="353"/>
    </location>
</feature>
<evidence type="ECO:0000256" key="2">
    <source>
        <dbReference type="ARBA" id="ARBA00022618"/>
    </source>
</evidence>
<keyword evidence="2" id="KW-0132">Cell division</keyword>
<dbReference type="Pfam" id="PF24567">
    <property type="entry name" value="ANKLE2_3rd"/>
    <property type="match status" value="1"/>
</dbReference>
<evidence type="ECO:0000259" key="7">
    <source>
        <dbReference type="Pfam" id="PF01693"/>
    </source>
</evidence>
<dbReference type="Pfam" id="PF00023">
    <property type="entry name" value="Ank"/>
    <property type="match status" value="1"/>
</dbReference>
<dbReference type="Gene3D" id="1.25.40.20">
    <property type="entry name" value="Ankyrin repeat-containing domain"/>
    <property type="match status" value="1"/>
</dbReference>
<feature type="domain" description="ANKLE2 third alpha/beta" evidence="8">
    <location>
        <begin position="258"/>
        <end position="371"/>
    </location>
</feature>
<evidence type="ECO:0000256" key="3">
    <source>
        <dbReference type="ARBA" id="ARBA00023043"/>
    </source>
</evidence>
<evidence type="ECO:0000256" key="5">
    <source>
        <dbReference type="PROSITE-ProRule" id="PRU00023"/>
    </source>
</evidence>
<dbReference type="InterPro" id="IPR056237">
    <property type="entry name" value="ANKLE2_3rd"/>
</dbReference>
<evidence type="ECO:0000256" key="1">
    <source>
        <dbReference type="ARBA" id="ARBA00007597"/>
    </source>
</evidence>
<evidence type="ECO:0000256" key="4">
    <source>
        <dbReference type="ARBA" id="ARBA00023306"/>
    </source>
</evidence>
<dbReference type="Pfam" id="PF01693">
    <property type="entry name" value="Cauli_VI"/>
    <property type="match status" value="1"/>
</dbReference>